<feature type="transmembrane region" description="Helical" evidence="12">
    <location>
        <begin position="83"/>
        <end position="103"/>
    </location>
</feature>
<keyword evidence="8 12" id="KW-0472">Membrane</keyword>
<feature type="transmembrane region" description="Helical" evidence="12">
    <location>
        <begin position="123"/>
        <end position="141"/>
    </location>
</feature>
<dbReference type="GO" id="GO:0005886">
    <property type="term" value="C:plasma membrane"/>
    <property type="evidence" value="ECO:0007669"/>
    <property type="project" value="TreeGrafter"/>
</dbReference>
<keyword evidence="5" id="KW-0133">Cell shape</keyword>
<dbReference type="PANTHER" id="PTHR30474:SF2">
    <property type="entry name" value="PEPTIDOGLYCAN GLYCOSYLTRANSFERASE FTSW-RELATED"/>
    <property type="match status" value="1"/>
</dbReference>
<dbReference type="InterPro" id="IPR001182">
    <property type="entry name" value="FtsW/RodA"/>
</dbReference>
<feature type="transmembrane region" description="Helical" evidence="12">
    <location>
        <begin position="282"/>
        <end position="305"/>
    </location>
</feature>
<keyword evidence="7 12" id="KW-1133">Transmembrane helix</keyword>
<dbReference type="GO" id="GO:0008360">
    <property type="term" value="P:regulation of cell shape"/>
    <property type="evidence" value="ECO:0007669"/>
    <property type="project" value="UniProtKB-KW"/>
</dbReference>
<evidence type="ECO:0000256" key="4">
    <source>
        <dbReference type="ARBA" id="ARBA00022692"/>
    </source>
</evidence>
<name>A0A1J5TQH3_9ZZZZ</name>
<evidence type="ECO:0000256" key="6">
    <source>
        <dbReference type="ARBA" id="ARBA00022984"/>
    </source>
</evidence>
<feature type="transmembrane region" description="Helical" evidence="12">
    <location>
        <begin position="317"/>
        <end position="339"/>
    </location>
</feature>
<evidence type="ECO:0000256" key="10">
    <source>
        <dbReference type="ARBA" id="ARBA00044770"/>
    </source>
</evidence>
<protein>
    <recommendedName>
        <fullName evidence="10">peptidoglycan glycosyltransferase</fullName>
        <ecNumber evidence="10">2.4.99.28</ecNumber>
    </recommendedName>
    <alternativeName>
        <fullName evidence="9">Peptidoglycan polymerase</fullName>
    </alternativeName>
</protein>
<comment type="subcellular location">
    <subcellularLocation>
        <location evidence="1">Membrane</location>
        <topology evidence="1">Multi-pass membrane protein</topology>
    </subcellularLocation>
</comment>
<feature type="transmembrane region" description="Helical" evidence="12">
    <location>
        <begin position="175"/>
        <end position="191"/>
    </location>
</feature>
<reference evidence="13" key="1">
    <citation type="submission" date="2016-10" db="EMBL/GenBank/DDBJ databases">
        <title>Sequence of Gallionella enrichment culture.</title>
        <authorList>
            <person name="Poehlein A."/>
            <person name="Muehling M."/>
            <person name="Daniel R."/>
        </authorList>
    </citation>
    <scope>NUCLEOTIDE SEQUENCE</scope>
</reference>
<dbReference type="EC" id="2.4.99.28" evidence="10"/>
<gene>
    <name evidence="13" type="primary">ftsW_2</name>
    <name evidence="13" type="ORF">GALL_09020</name>
</gene>
<dbReference type="GO" id="GO:0032153">
    <property type="term" value="C:cell division site"/>
    <property type="evidence" value="ECO:0007669"/>
    <property type="project" value="TreeGrafter"/>
</dbReference>
<feature type="transmembrane region" description="Helical" evidence="12">
    <location>
        <begin position="153"/>
        <end position="169"/>
    </location>
</feature>
<evidence type="ECO:0000256" key="7">
    <source>
        <dbReference type="ARBA" id="ARBA00022989"/>
    </source>
</evidence>
<evidence type="ECO:0000256" key="1">
    <source>
        <dbReference type="ARBA" id="ARBA00004141"/>
    </source>
</evidence>
<evidence type="ECO:0000256" key="11">
    <source>
        <dbReference type="ARBA" id="ARBA00049902"/>
    </source>
</evidence>
<keyword evidence="4 12" id="KW-0812">Transmembrane</keyword>
<organism evidence="13">
    <name type="scientific">mine drainage metagenome</name>
    <dbReference type="NCBI Taxonomy" id="410659"/>
    <lineage>
        <taxon>unclassified sequences</taxon>
        <taxon>metagenomes</taxon>
        <taxon>ecological metagenomes</taxon>
    </lineage>
</organism>
<dbReference type="GO" id="GO:0015648">
    <property type="term" value="F:lipid-linked peptidoglycan transporter activity"/>
    <property type="evidence" value="ECO:0007669"/>
    <property type="project" value="TreeGrafter"/>
</dbReference>
<dbReference type="AlphaFoldDB" id="A0A1J5TQH3"/>
<dbReference type="GO" id="GO:0008955">
    <property type="term" value="F:peptidoglycan glycosyltransferase activity"/>
    <property type="evidence" value="ECO:0007669"/>
    <property type="project" value="UniProtKB-EC"/>
</dbReference>
<evidence type="ECO:0000256" key="12">
    <source>
        <dbReference type="SAM" id="Phobius"/>
    </source>
</evidence>
<sequence>MSAAAPAPSGSPQRLRLTLTPAAVIVLCCIGLTVLGLIMLFSAGTAFKEGPYYYFNKQLIGVVLTMALCWVVSRLDLENLRRFAWIVGGLSLFSLVAVLIPHIGITVKGSRRWLGFGPLRIQVSEFAKIAMVFCLAHYLALNQTRIHELRRGFVYPLAMICGFAGLILLEPDFGTAALAVAVGLVMLFLAGARWRYILPTIAGVSLVFTLAVLHNPNRLRRFTAFLDVQGNRQGGTYQLYQALAAFASGGVDGVGLGQGRQQHKFLPEAQTDFIFAVVGEELGLYFTVGVVALFSIIFVAGLMHLRKAPNQFQFQIVLGSLLMLCLQAIINLGVVTGIFPTKGMSLPFLSAGLSNLLLMGIFVGVFLSTQRTWGRAKLAGPVRSIRELLS</sequence>
<comment type="catalytic activity">
    <reaction evidence="11">
        <text>[GlcNAc-(1-&gt;4)-Mur2Ac(oyl-L-Ala-gamma-D-Glu-L-Lys-D-Ala-D-Ala)](n)-di-trans,octa-cis-undecaprenyl diphosphate + beta-D-GlcNAc-(1-&gt;4)-Mur2Ac(oyl-L-Ala-gamma-D-Glu-L-Lys-D-Ala-D-Ala)-di-trans,octa-cis-undecaprenyl diphosphate = [GlcNAc-(1-&gt;4)-Mur2Ac(oyl-L-Ala-gamma-D-Glu-L-Lys-D-Ala-D-Ala)](n+1)-di-trans,octa-cis-undecaprenyl diphosphate + di-trans,octa-cis-undecaprenyl diphosphate + H(+)</text>
        <dbReference type="Rhea" id="RHEA:23708"/>
        <dbReference type="Rhea" id="RHEA-COMP:9602"/>
        <dbReference type="Rhea" id="RHEA-COMP:9603"/>
        <dbReference type="ChEBI" id="CHEBI:15378"/>
        <dbReference type="ChEBI" id="CHEBI:58405"/>
        <dbReference type="ChEBI" id="CHEBI:60033"/>
        <dbReference type="ChEBI" id="CHEBI:78435"/>
        <dbReference type="EC" id="2.4.99.28"/>
    </reaction>
</comment>
<feature type="transmembrane region" description="Helical" evidence="12">
    <location>
        <begin position="53"/>
        <end position="71"/>
    </location>
</feature>
<dbReference type="PANTHER" id="PTHR30474">
    <property type="entry name" value="CELL CYCLE PROTEIN"/>
    <property type="match status" value="1"/>
</dbReference>
<evidence type="ECO:0000256" key="9">
    <source>
        <dbReference type="ARBA" id="ARBA00032370"/>
    </source>
</evidence>
<dbReference type="Pfam" id="PF01098">
    <property type="entry name" value="FTSW_RODA_SPOVE"/>
    <property type="match status" value="1"/>
</dbReference>
<evidence type="ECO:0000256" key="5">
    <source>
        <dbReference type="ARBA" id="ARBA00022960"/>
    </source>
</evidence>
<keyword evidence="6" id="KW-0573">Peptidoglycan synthesis</keyword>
<accession>A0A1J5TQH3</accession>
<evidence type="ECO:0000256" key="3">
    <source>
        <dbReference type="ARBA" id="ARBA00022679"/>
    </source>
</evidence>
<evidence type="ECO:0000256" key="8">
    <source>
        <dbReference type="ARBA" id="ARBA00023136"/>
    </source>
</evidence>
<evidence type="ECO:0000313" key="13">
    <source>
        <dbReference type="EMBL" id="OIR18565.1"/>
    </source>
</evidence>
<comment type="caution">
    <text evidence="13">The sequence shown here is derived from an EMBL/GenBank/DDBJ whole genome shotgun (WGS) entry which is preliminary data.</text>
</comment>
<feature type="transmembrane region" description="Helical" evidence="12">
    <location>
        <begin position="196"/>
        <end position="213"/>
    </location>
</feature>
<dbReference type="GO" id="GO:0009252">
    <property type="term" value="P:peptidoglycan biosynthetic process"/>
    <property type="evidence" value="ECO:0007669"/>
    <property type="project" value="UniProtKB-KW"/>
</dbReference>
<feature type="transmembrane region" description="Helical" evidence="12">
    <location>
        <begin position="21"/>
        <end position="41"/>
    </location>
</feature>
<keyword evidence="3" id="KW-0808">Transferase</keyword>
<proteinExistence type="predicted"/>
<keyword evidence="2" id="KW-0328">Glycosyltransferase</keyword>
<dbReference type="EMBL" id="MLJW01000002">
    <property type="protein sequence ID" value="OIR18565.1"/>
    <property type="molecule type" value="Genomic_DNA"/>
</dbReference>
<evidence type="ECO:0000256" key="2">
    <source>
        <dbReference type="ARBA" id="ARBA00022676"/>
    </source>
</evidence>
<feature type="transmembrane region" description="Helical" evidence="12">
    <location>
        <begin position="345"/>
        <end position="367"/>
    </location>
</feature>
<dbReference type="GO" id="GO:0051301">
    <property type="term" value="P:cell division"/>
    <property type="evidence" value="ECO:0007669"/>
    <property type="project" value="InterPro"/>
</dbReference>